<feature type="transmembrane region" description="Helical" evidence="1">
    <location>
        <begin position="177"/>
        <end position="194"/>
    </location>
</feature>
<feature type="transmembrane region" description="Helical" evidence="1">
    <location>
        <begin position="794"/>
        <end position="813"/>
    </location>
</feature>
<keyword evidence="1" id="KW-0812">Transmembrane</keyword>
<dbReference type="InterPro" id="IPR018580">
    <property type="entry name" value="Uncharacterised_YfhO"/>
</dbReference>
<feature type="transmembrane region" description="Helical" evidence="1">
    <location>
        <begin position="206"/>
        <end position="228"/>
    </location>
</feature>
<sequence length="822" mass="92268">MAVSLAYFFVPIRDGLVLTGQDHDAAVGSGVEMAQYRAEHNGERTRWTNTLFSGMPTYQMSPSYPSTELLGRMETFYQLGLPTVAAYVFMMLLGFYIFLRAFDFRSWMAALGAVLWAFSSYYFIIIAAGHIWKLLTLCFIPPTIGGMVLCYRGRYLQGLVVTGIFTAFQILSNHVQMTYYFLFVIGFMALAFFLQALRQHQLREWMLGTASFAVGGILGVCVNLSNLYHTWEYSKESMRGKSELTQKTKDPADQTSSGLERSYITAWSYGLGETWTLLVPNTKGGASDVLANNETAMKHANSTYAPIYRGFSQYWGEQPGTSGPVYVGAFVLMLFVLGLLIVRGPMKWCLLAATVLSILLSWGKNFMGFTDFFLDYVPMYDKFRTVASILVIAEFTIPLLAMMALRTFIEGKDSPEFRRPFLISLAVTGGFCLLFWLLPDVFFGSYLSQSDTAYMHQYVQAGYVPQEMAAGILDNMSQMRRAMFTSDALRSLIVILLGALLMALYRWGKMRAVPMVLGITLLCLVDMWGINKRYLNDGMFCVPRSTEKAFPRTQADETILQDTDPDYRVLNLSVNTFNDNTTSYYHKSIGGYHAAKLRRYQELIEQHLVPEIQAVKQAVSEHQGQLAEAPADSLFPVLNMLNTRYVILPVKEGDPIAIPNPWAMGNAWWVDAVQYVPDADAEIASLRSINPRHTAVVDEQFRSVLGEVEGAVDSTATITLTRYEANRLTYEANSNREGVLVFSEIYYPGWTCTVDGQDTPIARADYVLRAIRLQPGKHTIVLSFDPRTVHVTEAIAYTAGILLILLLAGYGIYAGRKRKENS</sequence>
<dbReference type="PANTHER" id="PTHR38454">
    <property type="entry name" value="INTEGRAL MEMBRANE PROTEIN-RELATED"/>
    <property type="match status" value="1"/>
</dbReference>
<dbReference type="EMBL" id="KF540249">
    <property type="protein sequence ID" value="AIF26861.1"/>
    <property type="molecule type" value="Genomic_DNA"/>
</dbReference>
<protein>
    <submittedName>
        <fullName evidence="2">Putative membrane protein</fullName>
    </submittedName>
</protein>
<dbReference type="Pfam" id="PF09586">
    <property type="entry name" value="YfhO"/>
    <property type="match status" value="1"/>
</dbReference>
<feature type="transmembrane region" description="Helical" evidence="1">
    <location>
        <begin position="387"/>
        <end position="409"/>
    </location>
</feature>
<proteinExistence type="predicted"/>
<keyword evidence="1" id="KW-1133">Transmembrane helix</keyword>
<feature type="transmembrane region" description="Helical" evidence="1">
    <location>
        <begin position="421"/>
        <end position="438"/>
    </location>
</feature>
<dbReference type="AlphaFoldDB" id="A0A0H3U8L0"/>
<feature type="transmembrane region" description="Helical" evidence="1">
    <location>
        <begin position="323"/>
        <end position="342"/>
    </location>
</feature>
<organism evidence="2">
    <name type="scientific">uncultured bacterium fosmid pJB135F11</name>
    <dbReference type="NCBI Taxonomy" id="1478051"/>
    <lineage>
        <taxon>Bacteria</taxon>
        <taxon>environmental samples</taxon>
    </lineage>
</organism>
<feature type="transmembrane region" description="Helical" evidence="1">
    <location>
        <begin position="106"/>
        <end position="125"/>
    </location>
</feature>
<keyword evidence="1" id="KW-0472">Membrane</keyword>
<feature type="transmembrane region" description="Helical" evidence="1">
    <location>
        <begin position="488"/>
        <end position="505"/>
    </location>
</feature>
<feature type="transmembrane region" description="Helical" evidence="1">
    <location>
        <begin position="349"/>
        <end position="367"/>
    </location>
</feature>
<evidence type="ECO:0000313" key="2">
    <source>
        <dbReference type="EMBL" id="AIF26861.1"/>
    </source>
</evidence>
<accession>A0A0H3U8L0</accession>
<name>A0A0H3U8L0_9BACT</name>
<feature type="transmembrane region" description="Helical" evidence="1">
    <location>
        <begin position="512"/>
        <end position="530"/>
    </location>
</feature>
<dbReference type="PANTHER" id="PTHR38454:SF1">
    <property type="entry name" value="INTEGRAL MEMBRANE PROTEIN"/>
    <property type="match status" value="1"/>
</dbReference>
<evidence type="ECO:0000256" key="1">
    <source>
        <dbReference type="SAM" id="Phobius"/>
    </source>
</evidence>
<feature type="transmembrane region" description="Helical" evidence="1">
    <location>
        <begin position="76"/>
        <end position="99"/>
    </location>
</feature>
<reference evidence="2" key="1">
    <citation type="submission" date="2013-08" db="EMBL/GenBank/DDBJ databases">
        <title>Comparison of modified E. coli strains.</title>
        <authorList>
            <person name="Juergensen J."/>
            <person name="Bonge A."/>
            <person name="Streit W.R."/>
        </authorList>
    </citation>
    <scope>NUCLEOTIDE SEQUENCE</scope>
</reference>